<dbReference type="STRING" id="565033.GACE_1173"/>
<dbReference type="PANTHER" id="PTHR21445:SF0">
    <property type="entry name" value="APURINIC-APYRIMIDINIC ENDONUCLEASE"/>
    <property type="match status" value="1"/>
</dbReference>
<feature type="domain" description="Xylose isomerase-like TIM barrel" evidence="1">
    <location>
        <begin position="23"/>
        <end position="265"/>
    </location>
</feature>
<keyword evidence="2" id="KW-0540">Nuclease</keyword>
<proteinExistence type="predicted"/>
<dbReference type="InterPro" id="IPR036237">
    <property type="entry name" value="Xyl_isomerase-like_sf"/>
</dbReference>
<dbReference type="GO" id="GO:0008270">
    <property type="term" value="F:zinc ion binding"/>
    <property type="evidence" value="ECO:0007669"/>
    <property type="project" value="InterPro"/>
</dbReference>
<evidence type="ECO:0000259" key="1">
    <source>
        <dbReference type="Pfam" id="PF01261"/>
    </source>
</evidence>
<dbReference type="eggNOG" id="arCOG01894">
    <property type="taxonomic scope" value="Archaea"/>
</dbReference>
<accession>A0A0A7GEC7</accession>
<dbReference type="EMBL" id="CP009552">
    <property type="protein sequence ID" value="AIY90213.1"/>
    <property type="molecule type" value="Genomic_DNA"/>
</dbReference>
<name>A0A0A7GEC7_GEOAI</name>
<dbReference type="Proteomes" id="UP000030624">
    <property type="component" value="Chromosome"/>
</dbReference>
<dbReference type="CDD" id="cd00019">
    <property type="entry name" value="AP2Ec"/>
    <property type="match status" value="1"/>
</dbReference>
<dbReference type="Pfam" id="PF01261">
    <property type="entry name" value="AP_endonuc_2"/>
    <property type="match status" value="1"/>
</dbReference>
<protein>
    <submittedName>
        <fullName evidence="2">Endonuclease IV</fullName>
    </submittedName>
</protein>
<dbReference type="HOGENOM" id="CLU_068832_0_0_2"/>
<evidence type="ECO:0000313" key="2">
    <source>
        <dbReference type="EMBL" id="AIY90213.1"/>
    </source>
</evidence>
<dbReference type="SMART" id="SM00518">
    <property type="entry name" value="AP2Ec"/>
    <property type="match status" value="1"/>
</dbReference>
<evidence type="ECO:0000313" key="3">
    <source>
        <dbReference type="Proteomes" id="UP000030624"/>
    </source>
</evidence>
<dbReference type="InterPro" id="IPR013022">
    <property type="entry name" value="Xyl_isomerase-like_TIM-brl"/>
</dbReference>
<dbReference type="GO" id="GO:0006284">
    <property type="term" value="P:base-excision repair"/>
    <property type="evidence" value="ECO:0007669"/>
    <property type="project" value="TreeGrafter"/>
</dbReference>
<keyword evidence="2" id="KW-0378">Hydrolase</keyword>
<dbReference type="SUPFAM" id="SSF51658">
    <property type="entry name" value="Xylose isomerase-like"/>
    <property type="match status" value="1"/>
</dbReference>
<dbReference type="FunFam" id="3.20.20.150:FF:000017">
    <property type="entry name" value="Endonuclease IV related protein"/>
    <property type="match status" value="1"/>
</dbReference>
<dbReference type="PANTHER" id="PTHR21445">
    <property type="entry name" value="ENDONUCLEASE IV ENDODEOXYRIBONUCLEASE IV"/>
    <property type="match status" value="1"/>
</dbReference>
<sequence>MMLFGTAGVPNTSAGRSTADGIRTIRELGLDCMEVQFVRGVRMREDTARNVGLVAESVGVRLSVHAPYYINLNADSEVKVRQSLQRLIDSARIGNLMGARSIVFHPGYYMRRPRDEAYRRIRDALNEVSDVVAELGVVLRPETSGRREQFGELEEILNLCSEVENTLPCIDVSHIHARTMAYNSYEEFSELLEVVESLLGREVLKNLHIHISGIDYGAKGEVRHLNLRESDFRFEEFLKALRDFSAGGLVICESPNLEEDAAMLKELYSQL</sequence>
<dbReference type="GO" id="GO:0008081">
    <property type="term" value="F:phosphoric diester hydrolase activity"/>
    <property type="evidence" value="ECO:0007669"/>
    <property type="project" value="TreeGrafter"/>
</dbReference>
<gene>
    <name evidence="2" type="ORF">GACE_1173</name>
</gene>
<dbReference type="KEGG" id="gac:GACE_1173"/>
<organism evidence="2 3">
    <name type="scientific">Geoglobus acetivorans</name>
    <dbReference type="NCBI Taxonomy" id="565033"/>
    <lineage>
        <taxon>Archaea</taxon>
        <taxon>Methanobacteriati</taxon>
        <taxon>Methanobacteriota</taxon>
        <taxon>Archaeoglobi</taxon>
        <taxon>Archaeoglobales</taxon>
        <taxon>Archaeoglobaceae</taxon>
        <taxon>Geoglobus</taxon>
    </lineage>
</organism>
<dbReference type="Gene3D" id="3.20.20.150">
    <property type="entry name" value="Divalent-metal-dependent TIM barrel enzymes"/>
    <property type="match status" value="1"/>
</dbReference>
<reference evidence="2 3" key="1">
    <citation type="journal article" date="2015" name="Appl. Environ. Microbiol.">
        <title>The Geoglobus acetivorans genome: Fe(III) reduction, acetate utilization, autotrophic growth, and degradation of aromatic compounds in a hyperthermophilic archaeon.</title>
        <authorList>
            <person name="Mardanov A.V."/>
            <person name="Slododkina G.B."/>
            <person name="Slobodkin A.I."/>
            <person name="Beletsky A.V."/>
            <person name="Gavrilov S.N."/>
            <person name="Kublanov I.V."/>
            <person name="Bonch-Osmolovskaya E.A."/>
            <person name="Skryabin K.G."/>
            <person name="Ravin N.V."/>
        </authorList>
    </citation>
    <scope>NUCLEOTIDE SEQUENCE [LARGE SCALE GENOMIC DNA]</scope>
    <source>
        <strain evidence="2 3">SBH6</strain>
    </source>
</reference>
<dbReference type="GO" id="GO:0003677">
    <property type="term" value="F:DNA binding"/>
    <property type="evidence" value="ECO:0007669"/>
    <property type="project" value="InterPro"/>
</dbReference>
<dbReference type="InterPro" id="IPR001719">
    <property type="entry name" value="AP_endonuc_2"/>
</dbReference>
<dbReference type="GO" id="GO:0003906">
    <property type="term" value="F:DNA-(apurinic or apyrimidinic site) endonuclease activity"/>
    <property type="evidence" value="ECO:0007669"/>
    <property type="project" value="TreeGrafter"/>
</dbReference>
<dbReference type="AlphaFoldDB" id="A0A0A7GEC7"/>
<keyword evidence="2" id="KW-0255">Endonuclease</keyword>